<proteinExistence type="predicted"/>
<dbReference type="EMBL" id="LAZR01022778">
    <property type="protein sequence ID" value="KKL80694.1"/>
    <property type="molecule type" value="Genomic_DNA"/>
</dbReference>
<reference evidence="1" key="1">
    <citation type="journal article" date="2015" name="Nature">
        <title>Complex archaea that bridge the gap between prokaryotes and eukaryotes.</title>
        <authorList>
            <person name="Spang A."/>
            <person name="Saw J.H."/>
            <person name="Jorgensen S.L."/>
            <person name="Zaremba-Niedzwiedzka K."/>
            <person name="Martijn J."/>
            <person name="Lind A.E."/>
            <person name="van Eijk R."/>
            <person name="Schleper C."/>
            <person name="Guy L."/>
            <person name="Ettema T.J."/>
        </authorList>
    </citation>
    <scope>NUCLEOTIDE SEQUENCE</scope>
</reference>
<comment type="caution">
    <text evidence="1">The sequence shown here is derived from an EMBL/GenBank/DDBJ whole genome shotgun (WGS) entry which is preliminary data.</text>
</comment>
<sequence length="46" mass="5337">MLFPELDQKQVDKFHAHLDVCSQCRNSPFFMCPMGNLLLRLTVKGK</sequence>
<protein>
    <recommendedName>
        <fullName evidence="2">Zinc-finger domain-containing protein</fullName>
    </recommendedName>
</protein>
<dbReference type="AlphaFoldDB" id="A0A0F9F2R9"/>
<name>A0A0F9F2R9_9ZZZZ</name>
<evidence type="ECO:0000313" key="1">
    <source>
        <dbReference type="EMBL" id="KKL80694.1"/>
    </source>
</evidence>
<accession>A0A0F9F2R9</accession>
<gene>
    <name evidence="1" type="ORF">LCGC14_2002260</name>
</gene>
<evidence type="ECO:0008006" key="2">
    <source>
        <dbReference type="Google" id="ProtNLM"/>
    </source>
</evidence>
<organism evidence="1">
    <name type="scientific">marine sediment metagenome</name>
    <dbReference type="NCBI Taxonomy" id="412755"/>
    <lineage>
        <taxon>unclassified sequences</taxon>
        <taxon>metagenomes</taxon>
        <taxon>ecological metagenomes</taxon>
    </lineage>
</organism>